<dbReference type="EMBL" id="JAMYBS010000016">
    <property type="protein sequence ID" value="MCO7545892.1"/>
    <property type="molecule type" value="Genomic_DNA"/>
</dbReference>
<evidence type="ECO:0000313" key="1">
    <source>
        <dbReference type="EMBL" id="MCO7545892.1"/>
    </source>
</evidence>
<comment type="caution">
    <text evidence="1">The sequence shown here is derived from an EMBL/GenBank/DDBJ whole genome shotgun (WGS) entry which is preliminary data.</text>
</comment>
<gene>
    <name evidence="1" type="ORF">NJF43_14135</name>
</gene>
<accession>A0AA42BDZ4</accession>
<organism evidence="1 2">
    <name type="scientific">Stutzerimonas nitrititolerans</name>
    <dbReference type="NCBI Taxonomy" id="2482751"/>
    <lineage>
        <taxon>Bacteria</taxon>
        <taxon>Pseudomonadati</taxon>
        <taxon>Pseudomonadota</taxon>
        <taxon>Gammaproteobacteria</taxon>
        <taxon>Pseudomonadales</taxon>
        <taxon>Pseudomonadaceae</taxon>
        <taxon>Stutzerimonas</taxon>
    </lineage>
</organism>
<dbReference type="AlphaFoldDB" id="A0AA42BDZ4"/>
<sequence>MNEQIAINRDATARAFDADGVEMMRGDCADGDPVITAFLERHGRSGVPLYLWYGVGEAEPRLLPQILGPSSLIELVQRQF</sequence>
<dbReference type="Proteomes" id="UP001165292">
    <property type="component" value="Unassembled WGS sequence"/>
</dbReference>
<name>A0AA42BDZ4_9GAMM</name>
<evidence type="ECO:0000313" key="2">
    <source>
        <dbReference type="Proteomes" id="UP001165292"/>
    </source>
</evidence>
<proteinExistence type="predicted"/>
<dbReference type="RefSeq" id="WP_170911256.1">
    <property type="nucleotide sequence ID" value="NZ_DALZTO010000010.1"/>
</dbReference>
<reference evidence="1" key="1">
    <citation type="submission" date="2022-06" db="EMBL/GenBank/DDBJ databases">
        <title>Detection of beta-lactamases in bacteria of animal origin.</title>
        <authorList>
            <person name="Mlynarcik P."/>
            <person name="Zdarska V."/>
            <person name="Chudobova H."/>
            <person name="Prochazkova P."/>
            <person name="Hricova K."/>
            <person name="Mezerova K."/>
            <person name="Bardon J."/>
            <person name="Dolejska M."/>
            <person name="Sukkar I."/>
            <person name="Kolar M."/>
        </authorList>
    </citation>
    <scope>NUCLEOTIDE SEQUENCE</scope>
    <source>
        <strain evidence="1">S 300-3</strain>
    </source>
</reference>
<protein>
    <submittedName>
        <fullName evidence="1">Uncharacterized protein</fullName>
    </submittedName>
</protein>